<feature type="region of interest" description="Disordered" evidence="1">
    <location>
        <begin position="53"/>
        <end position="75"/>
    </location>
</feature>
<accession>A0A0A8XYJ4</accession>
<name>A0A0A8XYJ4_ARUDO</name>
<organism evidence="2">
    <name type="scientific">Arundo donax</name>
    <name type="common">Giant reed</name>
    <name type="synonym">Donax arundinaceus</name>
    <dbReference type="NCBI Taxonomy" id="35708"/>
    <lineage>
        <taxon>Eukaryota</taxon>
        <taxon>Viridiplantae</taxon>
        <taxon>Streptophyta</taxon>
        <taxon>Embryophyta</taxon>
        <taxon>Tracheophyta</taxon>
        <taxon>Spermatophyta</taxon>
        <taxon>Magnoliopsida</taxon>
        <taxon>Liliopsida</taxon>
        <taxon>Poales</taxon>
        <taxon>Poaceae</taxon>
        <taxon>PACMAD clade</taxon>
        <taxon>Arundinoideae</taxon>
        <taxon>Arundineae</taxon>
        <taxon>Arundo</taxon>
    </lineage>
</organism>
<sequence length="75" mass="7797">MYTTSSQCRCPLASANTTNPIQSSVSVCSCIRQHRSKLACHCNSDRVGVQDKTAGGVNGAQYSGTMASESTPASP</sequence>
<dbReference type="EMBL" id="GBRH01278954">
    <property type="protein sequence ID" value="JAD18941.1"/>
    <property type="molecule type" value="Transcribed_RNA"/>
</dbReference>
<proteinExistence type="predicted"/>
<dbReference type="AlphaFoldDB" id="A0A0A8XYJ4"/>
<reference evidence="2" key="2">
    <citation type="journal article" date="2015" name="Data Brief">
        <title>Shoot transcriptome of the giant reed, Arundo donax.</title>
        <authorList>
            <person name="Barrero R.A."/>
            <person name="Guerrero F.D."/>
            <person name="Moolhuijzen P."/>
            <person name="Goolsby J.A."/>
            <person name="Tidwell J."/>
            <person name="Bellgard S.E."/>
            <person name="Bellgard M.I."/>
        </authorList>
    </citation>
    <scope>NUCLEOTIDE SEQUENCE</scope>
    <source>
        <tissue evidence="2">Shoot tissue taken approximately 20 cm above the soil surface</tissue>
    </source>
</reference>
<evidence type="ECO:0000256" key="1">
    <source>
        <dbReference type="SAM" id="MobiDB-lite"/>
    </source>
</evidence>
<reference evidence="2" key="1">
    <citation type="submission" date="2014-09" db="EMBL/GenBank/DDBJ databases">
        <authorList>
            <person name="Magalhaes I.L.F."/>
            <person name="Oliveira U."/>
            <person name="Santos F.R."/>
            <person name="Vidigal T.H.D.A."/>
            <person name="Brescovit A.D."/>
            <person name="Santos A.J."/>
        </authorList>
    </citation>
    <scope>NUCLEOTIDE SEQUENCE</scope>
    <source>
        <tissue evidence="2">Shoot tissue taken approximately 20 cm above the soil surface</tissue>
    </source>
</reference>
<evidence type="ECO:0000313" key="2">
    <source>
        <dbReference type="EMBL" id="JAD18941.1"/>
    </source>
</evidence>
<protein>
    <submittedName>
        <fullName evidence="2">Uncharacterized protein</fullName>
    </submittedName>
</protein>
<feature type="compositionally biased region" description="Polar residues" evidence="1">
    <location>
        <begin position="60"/>
        <end position="75"/>
    </location>
</feature>